<accession>M2YMK9</accession>
<feature type="region of interest" description="Disordered" evidence="1">
    <location>
        <begin position="1"/>
        <end position="448"/>
    </location>
</feature>
<dbReference type="EMBL" id="KB446540">
    <property type="protein sequence ID" value="EME43216.1"/>
    <property type="molecule type" value="Genomic_DNA"/>
</dbReference>
<feature type="compositionally biased region" description="Basic and acidic residues" evidence="1">
    <location>
        <begin position="369"/>
        <end position="399"/>
    </location>
</feature>
<evidence type="ECO:0000313" key="3">
    <source>
        <dbReference type="Proteomes" id="UP000016933"/>
    </source>
</evidence>
<feature type="compositionally biased region" description="Low complexity" evidence="1">
    <location>
        <begin position="233"/>
        <end position="249"/>
    </location>
</feature>
<feature type="compositionally biased region" description="Polar residues" evidence="1">
    <location>
        <begin position="189"/>
        <end position="202"/>
    </location>
</feature>
<feature type="compositionally biased region" description="Basic and acidic residues" evidence="1">
    <location>
        <begin position="11"/>
        <end position="33"/>
    </location>
</feature>
<sequence>MIKNHYQRQIDGGRADLGDSAFKADARRERGEDIGPPPTPTPIVKRKYENPQSGGTPRALAPQTDAMDIDEPLQGSQSSIAKHASPPGSQFQTNPRFTTSAQSTPIPAHRAVPSPLPTESSQGSASSMQQGPKHEWPARVLGPSGHSGTPHPTPLDREPRPPFYQPHRNSMLSHFGPSRANPSPPPNSQHSRTSSLSGQQQGLPPREQRSGLGGPPPGAPHQSSQSLQSNPYAAQQQFPPFSQAPAQAQTRAHHSHNNSVTEIGSGLQRVHGSGREEMFRREEDARIRRERDEEQMRYEAISRERSQQQQHEAQRRDAINNQRYQEQEMERHRQQQQHQAYSRGPMSTQPLGQPSYSSPFGGPRMGHGGIREQSQREVDMAEAQQRRMIEDHDRRRQQEHSQMPPQPFMDRREPSTDPYGRRPEEPMFPSRRNTPYGGPYSQPPPPRR</sequence>
<evidence type="ECO:0000256" key="1">
    <source>
        <dbReference type="SAM" id="MobiDB-lite"/>
    </source>
</evidence>
<feature type="compositionally biased region" description="Polar residues" evidence="1">
    <location>
        <begin position="221"/>
        <end position="232"/>
    </location>
</feature>
<name>M2YMK9_DOTSN</name>
<dbReference type="OMA" id="HEWPARV"/>
<protein>
    <submittedName>
        <fullName evidence="2">Uncharacterized protein</fullName>
    </submittedName>
</protein>
<dbReference type="eggNOG" id="KOG1878">
    <property type="taxonomic scope" value="Eukaryota"/>
</dbReference>
<keyword evidence="3" id="KW-1185">Reference proteome</keyword>
<feature type="compositionally biased region" description="Polar residues" evidence="1">
    <location>
        <begin position="87"/>
        <end position="105"/>
    </location>
</feature>
<dbReference type="Proteomes" id="UP000016933">
    <property type="component" value="Unassembled WGS sequence"/>
</dbReference>
<reference evidence="2 3" key="2">
    <citation type="journal article" date="2012" name="PLoS Pathog.">
        <title>Diverse lifestyles and strategies of plant pathogenesis encoded in the genomes of eighteen Dothideomycetes fungi.</title>
        <authorList>
            <person name="Ohm R.A."/>
            <person name="Feau N."/>
            <person name="Henrissat B."/>
            <person name="Schoch C.L."/>
            <person name="Horwitz B.A."/>
            <person name="Barry K.W."/>
            <person name="Condon B.J."/>
            <person name="Copeland A.C."/>
            <person name="Dhillon B."/>
            <person name="Glaser F."/>
            <person name="Hesse C.N."/>
            <person name="Kosti I."/>
            <person name="LaButti K."/>
            <person name="Lindquist E.A."/>
            <person name="Lucas S."/>
            <person name="Salamov A.A."/>
            <person name="Bradshaw R.E."/>
            <person name="Ciuffetti L."/>
            <person name="Hamelin R.C."/>
            <person name="Kema G.H.J."/>
            <person name="Lawrence C."/>
            <person name="Scott J.A."/>
            <person name="Spatafora J.W."/>
            <person name="Turgeon B.G."/>
            <person name="de Wit P.J.G.M."/>
            <person name="Zhong S."/>
            <person name="Goodwin S.B."/>
            <person name="Grigoriev I.V."/>
        </authorList>
    </citation>
    <scope>NUCLEOTIDE SEQUENCE [LARGE SCALE GENOMIC DNA]</scope>
    <source>
        <strain evidence="3">NZE10 / CBS 128990</strain>
    </source>
</reference>
<dbReference type="AlphaFoldDB" id="M2YMK9"/>
<dbReference type="OrthoDB" id="10258692at2759"/>
<evidence type="ECO:0000313" key="2">
    <source>
        <dbReference type="EMBL" id="EME43216.1"/>
    </source>
</evidence>
<dbReference type="HOGENOM" id="CLU_611143_0_0_1"/>
<feature type="compositionally biased region" description="Low complexity" evidence="1">
    <location>
        <begin position="120"/>
        <end position="131"/>
    </location>
</feature>
<proteinExistence type="predicted"/>
<gene>
    <name evidence="2" type="ORF">DOTSEDRAFT_153620</name>
</gene>
<feature type="compositionally biased region" description="Basic and acidic residues" evidence="1">
    <location>
        <begin position="273"/>
        <end position="318"/>
    </location>
</feature>
<feature type="compositionally biased region" description="Basic and acidic residues" evidence="1">
    <location>
        <begin position="409"/>
        <end position="425"/>
    </location>
</feature>
<organism evidence="2 3">
    <name type="scientific">Dothistroma septosporum (strain NZE10 / CBS 128990)</name>
    <name type="common">Red band needle blight fungus</name>
    <name type="synonym">Mycosphaerella pini</name>
    <dbReference type="NCBI Taxonomy" id="675120"/>
    <lineage>
        <taxon>Eukaryota</taxon>
        <taxon>Fungi</taxon>
        <taxon>Dikarya</taxon>
        <taxon>Ascomycota</taxon>
        <taxon>Pezizomycotina</taxon>
        <taxon>Dothideomycetes</taxon>
        <taxon>Dothideomycetidae</taxon>
        <taxon>Mycosphaerellales</taxon>
        <taxon>Mycosphaerellaceae</taxon>
        <taxon>Dothistroma</taxon>
    </lineage>
</organism>
<reference evidence="3" key="1">
    <citation type="journal article" date="2012" name="PLoS Genet.">
        <title>The genomes of the fungal plant pathogens Cladosporium fulvum and Dothistroma septosporum reveal adaptation to different hosts and lifestyles but also signatures of common ancestry.</title>
        <authorList>
            <person name="de Wit P.J.G.M."/>
            <person name="van der Burgt A."/>
            <person name="Oekmen B."/>
            <person name="Stergiopoulos I."/>
            <person name="Abd-Elsalam K.A."/>
            <person name="Aerts A.L."/>
            <person name="Bahkali A.H."/>
            <person name="Beenen H.G."/>
            <person name="Chettri P."/>
            <person name="Cox M.P."/>
            <person name="Datema E."/>
            <person name="de Vries R.P."/>
            <person name="Dhillon B."/>
            <person name="Ganley A.R."/>
            <person name="Griffiths S.A."/>
            <person name="Guo Y."/>
            <person name="Hamelin R.C."/>
            <person name="Henrissat B."/>
            <person name="Kabir M.S."/>
            <person name="Jashni M.K."/>
            <person name="Kema G."/>
            <person name="Klaubauf S."/>
            <person name="Lapidus A."/>
            <person name="Levasseur A."/>
            <person name="Lindquist E."/>
            <person name="Mehrabi R."/>
            <person name="Ohm R.A."/>
            <person name="Owen T.J."/>
            <person name="Salamov A."/>
            <person name="Schwelm A."/>
            <person name="Schijlen E."/>
            <person name="Sun H."/>
            <person name="van den Burg H.A."/>
            <person name="van Ham R.C.H.J."/>
            <person name="Zhang S."/>
            <person name="Goodwin S.B."/>
            <person name="Grigoriev I.V."/>
            <person name="Collemare J."/>
            <person name="Bradshaw R.E."/>
        </authorList>
    </citation>
    <scope>NUCLEOTIDE SEQUENCE [LARGE SCALE GENOMIC DNA]</scope>
    <source>
        <strain evidence="3">NZE10 / CBS 128990</strain>
    </source>
</reference>
<dbReference type="STRING" id="675120.M2YMK9"/>
<feature type="compositionally biased region" description="Polar residues" evidence="1">
    <location>
        <begin position="345"/>
        <end position="358"/>
    </location>
</feature>